<reference evidence="1 2" key="1">
    <citation type="submission" date="2019-07" db="EMBL/GenBank/DDBJ databases">
        <authorList>
            <person name="Stoner T.H."/>
            <person name="Garlena R.A."/>
            <person name="Russell D.A."/>
            <person name="Pope W.H."/>
            <person name="Jacobs-Sera D."/>
            <person name="Hatfull G.F."/>
        </authorList>
    </citation>
    <scope>NUCLEOTIDE SEQUENCE [LARGE SCALE GENOMIC DNA]</scope>
</reference>
<accession>A0A5J6TBF2</accession>
<evidence type="ECO:0000313" key="1">
    <source>
        <dbReference type="EMBL" id="QFG08140.1"/>
    </source>
</evidence>
<dbReference type="GeneID" id="62974367"/>
<name>A0A5J6TBF2_9CAUD</name>
<dbReference type="RefSeq" id="YP_010001202.1">
    <property type="nucleotide sequence ID" value="NC_053173.1"/>
</dbReference>
<proteinExistence type="predicted"/>
<protein>
    <submittedName>
        <fullName evidence="1">Uncharacterized protein</fullName>
    </submittedName>
</protein>
<gene>
    <name evidence="1" type="primary">65</name>
    <name evidence="1" type="ORF">PBI_TOAST_65</name>
</gene>
<organism evidence="1 2">
    <name type="scientific">Gordonia phage Toast</name>
    <dbReference type="NCBI Taxonomy" id="2599852"/>
    <lineage>
        <taxon>Viruses</taxon>
        <taxon>Duplodnaviria</taxon>
        <taxon>Heunggongvirae</taxon>
        <taxon>Uroviricota</taxon>
        <taxon>Caudoviricetes</taxon>
        <taxon>Fairfaxidumvirus</taxon>
        <taxon>Fairfaxidumvirus toast</taxon>
    </lineage>
</organism>
<keyword evidence="2" id="KW-1185">Reference proteome</keyword>
<dbReference type="EMBL" id="MN234161">
    <property type="protein sequence ID" value="QFG08140.1"/>
    <property type="molecule type" value="Genomic_DNA"/>
</dbReference>
<dbReference type="Proteomes" id="UP000326855">
    <property type="component" value="Segment"/>
</dbReference>
<sequence length="44" mass="4757">MCDRLDRAVVCLLAVACSPITVGLHVFGPWLSPLPNLYADEGDQ</sequence>
<dbReference type="KEGG" id="vg:62974367"/>
<evidence type="ECO:0000313" key="2">
    <source>
        <dbReference type="Proteomes" id="UP000326855"/>
    </source>
</evidence>